<gene>
    <name evidence="2" type="ORF">TWF506_000137</name>
</gene>
<comment type="caution">
    <text evidence="2">The sequence shown here is derived from an EMBL/GenBank/DDBJ whole genome shotgun (WGS) entry which is preliminary data.</text>
</comment>
<feature type="region of interest" description="Disordered" evidence="1">
    <location>
        <begin position="51"/>
        <end position="71"/>
    </location>
</feature>
<protein>
    <submittedName>
        <fullName evidence="2">Uncharacterized protein</fullName>
    </submittedName>
</protein>
<dbReference type="Proteomes" id="UP001307849">
    <property type="component" value="Unassembled WGS sequence"/>
</dbReference>
<accession>A0AAN8S0P2</accession>
<name>A0AAN8S0P2_9PEZI</name>
<evidence type="ECO:0000313" key="2">
    <source>
        <dbReference type="EMBL" id="KAK6519843.1"/>
    </source>
</evidence>
<evidence type="ECO:0000256" key="1">
    <source>
        <dbReference type="SAM" id="MobiDB-lite"/>
    </source>
</evidence>
<organism evidence="2 3">
    <name type="scientific">Arthrobotrys conoides</name>
    <dbReference type="NCBI Taxonomy" id="74498"/>
    <lineage>
        <taxon>Eukaryota</taxon>
        <taxon>Fungi</taxon>
        <taxon>Dikarya</taxon>
        <taxon>Ascomycota</taxon>
        <taxon>Pezizomycotina</taxon>
        <taxon>Orbiliomycetes</taxon>
        <taxon>Orbiliales</taxon>
        <taxon>Orbiliaceae</taxon>
        <taxon>Arthrobotrys</taxon>
    </lineage>
</organism>
<proteinExistence type="predicted"/>
<keyword evidence="3" id="KW-1185">Reference proteome</keyword>
<evidence type="ECO:0000313" key="3">
    <source>
        <dbReference type="Proteomes" id="UP001307849"/>
    </source>
</evidence>
<sequence>MRIEGPPSMEETNFSPELELFGEVELKVTGEILGHFENASSNIMSEKNQITAPQGSGLGHRFQTVARSHTH</sequence>
<dbReference type="AlphaFoldDB" id="A0AAN8S0P2"/>
<dbReference type="EMBL" id="JAVHJM010000001">
    <property type="protein sequence ID" value="KAK6519843.1"/>
    <property type="molecule type" value="Genomic_DNA"/>
</dbReference>
<reference evidence="2 3" key="1">
    <citation type="submission" date="2019-10" db="EMBL/GenBank/DDBJ databases">
        <authorList>
            <person name="Palmer J.M."/>
        </authorList>
    </citation>
    <scope>NUCLEOTIDE SEQUENCE [LARGE SCALE GENOMIC DNA]</scope>
    <source>
        <strain evidence="2 3">TWF506</strain>
    </source>
</reference>